<dbReference type="Pfam" id="PF07350">
    <property type="entry name" value="Gig2-like"/>
    <property type="match status" value="1"/>
</dbReference>
<dbReference type="Proteomes" id="UP000094112">
    <property type="component" value="Unassembled WGS sequence"/>
</dbReference>
<proteinExistence type="predicted"/>
<dbReference type="RefSeq" id="XP_019041068.1">
    <property type="nucleotide sequence ID" value="XM_019181292.1"/>
</dbReference>
<dbReference type="EMBL" id="KV454208">
    <property type="protein sequence ID" value="ODQ61861.1"/>
    <property type="molecule type" value="Genomic_DNA"/>
</dbReference>
<reference evidence="1 2" key="1">
    <citation type="journal article" date="2016" name="Proc. Natl. Acad. Sci. U.S.A.">
        <title>Comparative genomics of biotechnologically important yeasts.</title>
        <authorList>
            <person name="Riley R."/>
            <person name="Haridas S."/>
            <person name="Wolfe K.H."/>
            <person name="Lopes M.R."/>
            <person name="Hittinger C.T."/>
            <person name="Goeker M."/>
            <person name="Salamov A.A."/>
            <person name="Wisecaver J.H."/>
            <person name="Long T.M."/>
            <person name="Calvey C.H."/>
            <person name="Aerts A.L."/>
            <person name="Barry K.W."/>
            <person name="Choi C."/>
            <person name="Clum A."/>
            <person name="Coughlan A.Y."/>
            <person name="Deshpande S."/>
            <person name="Douglass A.P."/>
            <person name="Hanson S.J."/>
            <person name="Klenk H.-P."/>
            <person name="LaButti K.M."/>
            <person name="Lapidus A."/>
            <person name="Lindquist E.A."/>
            <person name="Lipzen A.M."/>
            <person name="Meier-Kolthoff J.P."/>
            <person name="Ohm R.A."/>
            <person name="Otillar R.P."/>
            <person name="Pangilinan J.L."/>
            <person name="Peng Y."/>
            <person name="Rokas A."/>
            <person name="Rosa C.A."/>
            <person name="Scheuner C."/>
            <person name="Sibirny A.A."/>
            <person name="Slot J.C."/>
            <person name="Stielow J.B."/>
            <person name="Sun H."/>
            <person name="Kurtzman C.P."/>
            <person name="Blackwell M."/>
            <person name="Grigoriev I.V."/>
            <person name="Jeffries T.W."/>
        </authorList>
    </citation>
    <scope>NUCLEOTIDE SEQUENCE [LARGE SCALE GENOMIC DNA]</scope>
    <source>
        <strain evidence="2">ATCC 58044 / CBS 1984 / NCYC 433 / NRRL Y-366-8</strain>
    </source>
</reference>
<organism evidence="1 2">
    <name type="scientific">Wickerhamomyces anomalus (strain ATCC 58044 / CBS 1984 / NCYC 433 / NRRL Y-366-8)</name>
    <name type="common">Yeast</name>
    <name type="synonym">Hansenula anomala</name>
    <dbReference type="NCBI Taxonomy" id="683960"/>
    <lineage>
        <taxon>Eukaryota</taxon>
        <taxon>Fungi</taxon>
        <taxon>Dikarya</taxon>
        <taxon>Ascomycota</taxon>
        <taxon>Saccharomycotina</taxon>
        <taxon>Saccharomycetes</taxon>
        <taxon>Phaffomycetales</taxon>
        <taxon>Wickerhamomycetaceae</taxon>
        <taxon>Wickerhamomyces</taxon>
    </lineage>
</organism>
<evidence type="ECO:0008006" key="3">
    <source>
        <dbReference type="Google" id="ProtNLM"/>
    </source>
</evidence>
<protein>
    <recommendedName>
        <fullName evidence="3">DUF1479 domain protein</fullName>
    </recommendedName>
</protein>
<keyword evidence="2" id="KW-1185">Reference proteome</keyword>
<gene>
    <name evidence="1" type="ORF">WICANDRAFT_26693</name>
</gene>
<dbReference type="Gene3D" id="2.60.120.330">
    <property type="entry name" value="B-lactam Antibiotic, Isopenicillin N Synthase, Chain"/>
    <property type="match status" value="1"/>
</dbReference>
<dbReference type="GeneID" id="30198538"/>
<sequence>MSTSATKINFSKSSEFTKPVLQLRTAEFKRPDLSKVETREGSDISSVFNTLGTESNNDVFPPRFVELKKKLIKNPEAVKESWVRLKKSLKEKIDQIEKQGPDIVPSIDYNELETLNHSKRADVLEKGCVVVRNVFSREEGRKFKTDVDEYVKANPQTKGFPQDKKVVYELYWSKSQVRARSDPRMIKTLNFVNHLWHADEKTEISLDQNLSYADRLRIRNAGDNMFSLGPHADGGGVERWEDEEYSRCYDAIFEGRWEDYDPFDATHRAKAQMSLYPTAGACRVFRTFQGWLSMSDAAPGEGTILFGPFVKEVTAYYMLRPFFDENDELDFSTTKFPGTVIGKAQEFNDKTHPDLVLQKLMVSIPKVQPGDAVFWHCDLIHAVDPVHKGTADSSVMYIPSVPLCELNARYFQLQRESFLNGFAGPDFPGFPSGVGEREHVGRADATYAYNVGGRDALQELCLEPFDVKSSYSEGTKSVIKKCNDILFQR</sequence>
<dbReference type="SUPFAM" id="SSF51197">
    <property type="entry name" value="Clavaminate synthase-like"/>
    <property type="match status" value="1"/>
</dbReference>
<dbReference type="InterPro" id="IPR010856">
    <property type="entry name" value="Gig2-like"/>
</dbReference>
<dbReference type="InterPro" id="IPR027443">
    <property type="entry name" value="IPNS-like_sf"/>
</dbReference>
<accession>A0A1E3P8Y5</accession>
<evidence type="ECO:0000313" key="1">
    <source>
        <dbReference type="EMBL" id="ODQ61861.1"/>
    </source>
</evidence>
<dbReference type="STRING" id="683960.A0A1E3P8Y5"/>
<dbReference type="PANTHER" id="PTHR30613:SF1">
    <property type="entry name" value="DUF1479 DOMAIN PROTEIN (AFU_ORTHOLOGUE AFUA_5G09280)"/>
    <property type="match status" value="1"/>
</dbReference>
<evidence type="ECO:0000313" key="2">
    <source>
        <dbReference type="Proteomes" id="UP000094112"/>
    </source>
</evidence>
<dbReference type="AlphaFoldDB" id="A0A1E3P8Y5"/>
<dbReference type="OrthoDB" id="8249012at2759"/>
<name>A0A1E3P8Y5_WICAA</name>
<dbReference type="PANTHER" id="PTHR30613">
    <property type="entry name" value="UNCHARACTERIZED PROTEIN YBIU-RELATED"/>
    <property type="match status" value="1"/>
</dbReference>